<name>A0A061ED60_THECC</name>
<dbReference type="SUPFAM" id="SSF56112">
    <property type="entry name" value="Protein kinase-like (PK-like)"/>
    <property type="match status" value="1"/>
</dbReference>
<dbReference type="Gene3D" id="1.10.510.10">
    <property type="entry name" value="Transferase(Phosphotransferase) domain 1"/>
    <property type="match status" value="1"/>
</dbReference>
<proteinExistence type="predicted"/>
<dbReference type="PANTHER" id="PTHR48055:SF26">
    <property type="entry name" value="TRANSFERASE, PROTEIN KINASE RLK-PELLE-URK-2 FAMILY"/>
    <property type="match status" value="1"/>
</dbReference>
<dbReference type="Pfam" id="PF19160">
    <property type="entry name" value="SPARK"/>
    <property type="match status" value="1"/>
</dbReference>
<dbReference type="GO" id="GO:0005524">
    <property type="term" value="F:ATP binding"/>
    <property type="evidence" value="ECO:0007669"/>
    <property type="project" value="InterPro"/>
</dbReference>
<dbReference type="InterPro" id="IPR051564">
    <property type="entry name" value="LRR_receptor-like_kinase"/>
</dbReference>
<feature type="domain" description="Protein kinase" evidence="3">
    <location>
        <begin position="299"/>
        <end position="588"/>
    </location>
</feature>
<dbReference type="OMA" id="DECFLIY"/>
<dbReference type="InterPro" id="IPR043891">
    <property type="entry name" value="SPARK"/>
</dbReference>
<reference evidence="4 5" key="1">
    <citation type="journal article" date="2013" name="Genome Biol.">
        <title>The genome sequence of the most widely cultivated cacao type and its use to identify candidate genes regulating pod color.</title>
        <authorList>
            <person name="Motamayor J.C."/>
            <person name="Mockaitis K."/>
            <person name="Schmutz J."/>
            <person name="Haiminen N."/>
            <person name="Iii D.L."/>
            <person name="Cornejo O."/>
            <person name="Findley S.D."/>
            <person name="Zheng P."/>
            <person name="Utro F."/>
            <person name="Royaert S."/>
            <person name="Saski C."/>
            <person name="Jenkins J."/>
            <person name="Podicheti R."/>
            <person name="Zhao M."/>
            <person name="Scheffler B.E."/>
            <person name="Stack J.C."/>
            <person name="Feltus F.A."/>
            <person name="Mustiga G.M."/>
            <person name="Amores F."/>
            <person name="Phillips W."/>
            <person name="Marelli J.P."/>
            <person name="May G.D."/>
            <person name="Shapiro H."/>
            <person name="Ma J."/>
            <person name="Bustamante C.D."/>
            <person name="Schnell R.J."/>
            <person name="Main D."/>
            <person name="Gilbert D."/>
            <person name="Parida L."/>
            <person name="Kuhn D.N."/>
        </authorList>
    </citation>
    <scope>NUCLEOTIDE SEQUENCE [LARGE SCALE GENOMIC DNA]</scope>
    <source>
        <strain evidence="5">cv. Matina 1-6</strain>
    </source>
</reference>
<dbReference type="SMART" id="SM00220">
    <property type="entry name" value="S_TKc"/>
    <property type="match status" value="1"/>
</dbReference>
<dbReference type="FunFam" id="1.10.510.10:FF:000530">
    <property type="entry name" value="probable receptor-like protein kinase At5g59700"/>
    <property type="match status" value="1"/>
</dbReference>
<evidence type="ECO:0000259" key="3">
    <source>
        <dbReference type="PROSITE" id="PS50011"/>
    </source>
</evidence>
<evidence type="ECO:0000313" key="5">
    <source>
        <dbReference type="Proteomes" id="UP000026915"/>
    </source>
</evidence>
<keyword evidence="1" id="KW-1133">Transmembrane helix</keyword>
<protein>
    <submittedName>
        <fullName evidence="4">Serine-threonine protein kinase, putative</fullName>
    </submittedName>
</protein>
<dbReference type="InParanoid" id="A0A061ED60"/>
<keyword evidence="4" id="KW-0808">Transferase</keyword>
<dbReference type="PROSITE" id="PS50011">
    <property type="entry name" value="PROTEIN_KINASE_DOM"/>
    <property type="match status" value="1"/>
</dbReference>
<dbReference type="PROSITE" id="PS00108">
    <property type="entry name" value="PROTEIN_KINASE_ST"/>
    <property type="match status" value="1"/>
</dbReference>
<sequence>MYMCNWHWNKHSKPVPVFCIFVLITSAQVTVSQPSTTKCSLEFESTASPSSSCEGGDWGGFLNKNCCGAAFPGYLDALGKRANKTGLIFLSYSEQTSCLASMKRFEGDVFICGIEKLTRGAGGCSDYSVADVANKLGDELRSFSEKCKFFSSDGFDESCDSCVRSWKDIGGTQSKFTDAESMICRFAVLVSLTSSKIGDENIERIYECLSRKTSSYAENIEESTPEDKKKTKVKTGIWVLIGSLVAFLVIIVIIMYFFSKRGRPSKLSSKKHSSKDVLLKKSGCPKFRIKEVYSATNSLDESNFIGEGTAGKVYKGILSNQQPVAVKHIINDGNVETFVREVTSVSHIKHPNLVTLLGYCLSGEECFLIYELCPNGNLAEWLFGKDKVLSWIQRLEIAIGSARGLWFLHTYSEGCIVHRDIKPTNILLGPNFEAKLSDFGLSKLIDLGETNVSSEVRGTFGYVDPEYQNNRQVNSSGDVYSYGIVLLQILSGKKVFNLNLKKPMALNKMARVLSRGGGVKEFADPKLEGEYSVEAFDLTFQLALSCTSVKQQRPCMEQVVANLEKALDISTRERASTPEATPDRHSTT</sequence>
<dbReference type="InterPro" id="IPR000719">
    <property type="entry name" value="Prot_kinase_dom"/>
</dbReference>
<keyword evidence="1" id="KW-0812">Transmembrane</keyword>
<accession>A0A061ED60</accession>
<dbReference type="Gene3D" id="3.30.200.20">
    <property type="entry name" value="Phosphorylase Kinase, domain 1"/>
    <property type="match status" value="1"/>
</dbReference>
<feature type="signal peptide" evidence="2">
    <location>
        <begin position="1"/>
        <end position="27"/>
    </location>
</feature>
<dbReference type="Gramene" id="EOY02352">
    <property type="protein sequence ID" value="EOY02352"/>
    <property type="gene ID" value="TCM_016859"/>
</dbReference>
<dbReference type="HOGENOM" id="CLU_000288_152_0_1"/>
<organism evidence="4 5">
    <name type="scientific">Theobroma cacao</name>
    <name type="common">Cacao</name>
    <name type="synonym">Cocoa</name>
    <dbReference type="NCBI Taxonomy" id="3641"/>
    <lineage>
        <taxon>Eukaryota</taxon>
        <taxon>Viridiplantae</taxon>
        <taxon>Streptophyta</taxon>
        <taxon>Embryophyta</taxon>
        <taxon>Tracheophyta</taxon>
        <taxon>Spermatophyta</taxon>
        <taxon>Magnoliopsida</taxon>
        <taxon>eudicotyledons</taxon>
        <taxon>Gunneridae</taxon>
        <taxon>Pentapetalae</taxon>
        <taxon>rosids</taxon>
        <taxon>malvids</taxon>
        <taxon>Malvales</taxon>
        <taxon>Malvaceae</taxon>
        <taxon>Byttnerioideae</taxon>
        <taxon>Theobroma</taxon>
    </lineage>
</organism>
<dbReference type="GO" id="GO:0004672">
    <property type="term" value="F:protein kinase activity"/>
    <property type="evidence" value="ECO:0000318"/>
    <property type="project" value="GO_Central"/>
</dbReference>
<dbReference type="InterPro" id="IPR008271">
    <property type="entry name" value="Ser/Thr_kinase_AS"/>
</dbReference>
<dbReference type="GO" id="GO:0005886">
    <property type="term" value="C:plasma membrane"/>
    <property type="evidence" value="ECO:0000318"/>
    <property type="project" value="GO_Central"/>
</dbReference>
<dbReference type="eggNOG" id="KOG1187">
    <property type="taxonomic scope" value="Eukaryota"/>
</dbReference>
<dbReference type="GO" id="GO:0007165">
    <property type="term" value="P:signal transduction"/>
    <property type="evidence" value="ECO:0000318"/>
    <property type="project" value="GO_Central"/>
</dbReference>
<dbReference type="Proteomes" id="UP000026915">
    <property type="component" value="Chromosome 4"/>
</dbReference>
<feature type="transmembrane region" description="Helical" evidence="1">
    <location>
        <begin position="237"/>
        <end position="258"/>
    </location>
</feature>
<evidence type="ECO:0000256" key="1">
    <source>
        <dbReference type="SAM" id="Phobius"/>
    </source>
</evidence>
<evidence type="ECO:0000313" key="4">
    <source>
        <dbReference type="EMBL" id="EOY02352.1"/>
    </source>
</evidence>
<feature type="chain" id="PRO_5001597309" evidence="2">
    <location>
        <begin position="28"/>
        <end position="588"/>
    </location>
</feature>
<keyword evidence="4" id="KW-0418">Kinase</keyword>
<dbReference type="AlphaFoldDB" id="A0A061ED60"/>
<keyword evidence="5" id="KW-1185">Reference proteome</keyword>
<dbReference type="Pfam" id="PF00069">
    <property type="entry name" value="Pkinase"/>
    <property type="match status" value="1"/>
</dbReference>
<dbReference type="InterPro" id="IPR011009">
    <property type="entry name" value="Kinase-like_dom_sf"/>
</dbReference>
<gene>
    <name evidence="4" type="ORF">TCM_016859</name>
</gene>
<keyword evidence="1" id="KW-0472">Membrane</keyword>
<dbReference type="PANTHER" id="PTHR48055">
    <property type="entry name" value="LEUCINE-RICH REPEAT RECEPTOR PROTEIN KINASE EMS1"/>
    <property type="match status" value="1"/>
</dbReference>
<evidence type="ECO:0000256" key="2">
    <source>
        <dbReference type="SAM" id="SignalP"/>
    </source>
</evidence>
<keyword evidence="2" id="KW-0732">Signal</keyword>
<dbReference type="EMBL" id="CM001882">
    <property type="protein sequence ID" value="EOY02352.1"/>
    <property type="molecule type" value="Genomic_DNA"/>
</dbReference>